<feature type="transmembrane region" description="Helical" evidence="1">
    <location>
        <begin position="75"/>
        <end position="91"/>
    </location>
</feature>
<evidence type="ECO:0000313" key="3">
    <source>
        <dbReference type="Proteomes" id="UP001061958"/>
    </source>
</evidence>
<gene>
    <name evidence="2" type="ORF">GpartN1_g176.t1</name>
</gene>
<organism evidence="2 3">
    <name type="scientific">Galdieria partita</name>
    <dbReference type="NCBI Taxonomy" id="83374"/>
    <lineage>
        <taxon>Eukaryota</taxon>
        <taxon>Rhodophyta</taxon>
        <taxon>Bangiophyceae</taxon>
        <taxon>Galdieriales</taxon>
        <taxon>Galdieriaceae</taxon>
        <taxon>Galdieria</taxon>
    </lineage>
</organism>
<dbReference type="AlphaFoldDB" id="A0A9C7PQ21"/>
<keyword evidence="1" id="KW-0812">Transmembrane</keyword>
<proteinExistence type="predicted"/>
<keyword evidence="1" id="KW-0472">Membrane</keyword>
<accession>A0A9C7PQ21</accession>
<dbReference type="OrthoDB" id="10298509at2759"/>
<comment type="caution">
    <text evidence="2">The sequence shown here is derived from an EMBL/GenBank/DDBJ whole genome shotgun (WGS) entry which is preliminary data.</text>
</comment>
<name>A0A9C7PQ21_9RHOD</name>
<evidence type="ECO:0000256" key="1">
    <source>
        <dbReference type="SAM" id="Phobius"/>
    </source>
</evidence>
<evidence type="ECO:0000313" key="2">
    <source>
        <dbReference type="EMBL" id="GJQ08385.1"/>
    </source>
</evidence>
<dbReference type="Proteomes" id="UP001061958">
    <property type="component" value="Unassembled WGS sequence"/>
</dbReference>
<keyword evidence="3" id="KW-1185">Reference proteome</keyword>
<protein>
    <submittedName>
        <fullName evidence="2">Uncharacterized protein</fullName>
    </submittedName>
</protein>
<reference evidence="2" key="1">
    <citation type="journal article" date="2022" name="Proc. Natl. Acad. Sci. U.S.A.">
        <title>Life cycle and functional genomics of the unicellular red alga Galdieria for elucidating algal and plant evolution and industrial use.</title>
        <authorList>
            <person name="Hirooka S."/>
            <person name="Itabashi T."/>
            <person name="Ichinose T.M."/>
            <person name="Onuma R."/>
            <person name="Fujiwara T."/>
            <person name="Yamashita S."/>
            <person name="Jong L.W."/>
            <person name="Tomita R."/>
            <person name="Iwane A.H."/>
            <person name="Miyagishima S.Y."/>
        </authorList>
    </citation>
    <scope>NUCLEOTIDE SEQUENCE</scope>
    <source>
        <strain evidence="2">NBRC 102759</strain>
    </source>
</reference>
<keyword evidence="1" id="KW-1133">Transmembrane helix</keyword>
<sequence>MSKAFQTAKRVYQAGSKLSLNALLERKRIPNLYSRRHFATETEQHSHEHGRRLTWKDFREGKCNLDELANDNRHIGVYIVLSIYVVVGVTLKKVFGGKKKNATEEAISVDQAEIAPTQ</sequence>
<dbReference type="EMBL" id="BQMJ01000002">
    <property type="protein sequence ID" value="GJQ08385.1"/>
    <property type="molecule type" value="Genomic_DNA"/>
</dbReference>
<reference evidence="2" key="2">
    <citation type="submission" date="2022-01" db="EMBL/GenBank/DDBJ databases">
        <authorList>
            <person name="Hirooka S."/>
            <person name="Miyagishima S.Y."/>
        </authorList>
    </citation>
    <scope>NUCLEOTIDE SEQUENCE</scope>
    <source>
        <strain evidence="2">NBRC 102759</strain>
    </source>
</reference>